<dbReference type="GO" id="GO:0008782">
    <property type="term" value="F:adenosylhomocysteine nucleosidase activity"/>
    <property type="evidence" value="ECO:0007669"/>
    <property type="project" value="UniProtKB-EC"/>
</dbReference>
<evidence type="ECO:0000256" key="3">
    <source>
        <dbReference type="ARBA" id="ARBA00022605"/>
    </source>
</evidence>
<dbReference type="GO" id="GO:0005829">
    <property type="term" value="C:cytosol"/>
    <property type="evidence" value="ECO:0007669"/>
    <property type="project" value="TreeGrafter"/>
</dbReference>
<dbReference type="Proteomes" id="UP000293036">
    <property type="component" value="Unassembled WGS sequence"/>
</dbReference>
<dbReference type="EC" id="3.2.2.9" evidence="2"/>
<evidence type="ECO:0000256" key="1">
    <source>
        <dbReference type="ARBA" id="ARBA00004945"/>
    </source>
</evidence>
<dbReference type="EMBL" id="SJDT01000005">
    <property type="protein sequence ID" value="TBW21065.1"/>
    <property type="molecule type" value="Genomic_DNA"/>
</dbReference>
<evidence type="ECO:0000259" key="6">
    <source>
        <dbReference type="Pfam" id="PF01048"/>
    </source>
</evidence>
<comment type="pathway">
    <text evidence="1">Amino-acid biosynthesis; L-methionine biosynthesis via salvage pathway; S-methyl-5-thio-alpha-D-ribose 1-phosphate from S-methyl-5'-thioadenosine (hydrolase route): step 1/2.</text>
</comment>
<dbReference type="GO" id="GO:0019509">
    <property type="term" value="P:L-methionine salvage from methylthioadenosine"/>
    <property type="evidence" value="ECO:0007669"/>
    <property type="project" value="UniProtKB-UniPathway"/>
</dbReference>
<proteinExistence type="predicted"/>
<dbReference type="InterPro" id="IPR000845">
    <property type="entry name" value="Nucleoside_phosphorylase_d"/>
</dbReference>
<dbReference type="InterPro" id="IPR010049">
    <property type="entry name" value="MTA_SAH_Nsdase"/>
</dbReference>
<evidence type="ECO:0000256" key="2">
    <source>
        <dbReference type="ARBA" id="ARBA00011974"/>
    </source>
</evidence>
<evidence type="ECO:0000313" key="7">
    <source>
        <dbReference type="EMBL" id="TBW21065.1"/>
    </source>
</evidence>
<evidence type="ECO:0000313" key="8">
    <source>
        <dbReference type="Proteomes" id="UP000293036"/>
    </source>
</evidence>
<keyword evidence="8" id="KW-1185">Reference proteome</keyword>
<dbReference type="OrthoDB" id="3734512at2"/>
<dbReference type="PANTHER" id="PTHR46832:SF1">
    <property type="entry name" value="5'-METHYLTHIOADENOSINE_S-ADENOSYLHOMOCYSTEINE NUCLEOSIDASE"/>
    <property type="match status" value="1"/>
</dbReference>
<dbReference type="Pfam" id="PF01048">
    <property type="entry name" value="PNP_UDP_1"/>
    <property type="match status" value="1"/>
</dbReference>
<dbReference type="NCBIfam" id="TIGR01704">
    <property type="entry name" value="MTA_SAH-Nsdase"/>
    <property type="match status" value="1"/>
</dbReference>
<evidence type="ECO:0000256" key="5">
    <source>
        <dbReference type="ARBA" id="ARBA00023167"/>
    </source>
</evidence>
<dbReference type="AlphaFoldDB" id="A0A4Q9V0Q5"/>
<dbReference type="UniPathway" id="UPA00904">
    <property type="reaction ID" value="UER00871"/>
</dbReference>
<dbReference type="SUPFAM" id="SSF53167">
    <property type="entry name" value="Purine and uridine phosphorylases"/>
    <property type="match status" value="1"/>
</dbReference>
<comment type="caution">
    <text evidence="7">The sequence shown here is derived from an EMBL/GenBank/DDBJ whole genome shotgun (WGS) entry which is preliminary data.</text>
</comment>
<protein>
    <recommendedName>
        <fullName evidence="2">adenosylhomocysteine nucleosidase</fullName>
        <ecNumber evidence="2">3.2.2.9</ecNumber>
    </recommendedName>
</protein>
<feature type="domain" description="Nucleoside phosphorylase" evidence="6">
    <location>
        <begin position="7"/>
        <end position="249"/>
    </location>
</feature>
<dbReference type="Gene3D" id="3.40.50.1580">
    <property type="entry name" value="Nucleoside phosphorylase domain"/>
    <property type="match status" value="1"/>
</dbReference>
<keyword evidence="3" id="KW-0028">Amino-acid biosynthesis</keyword>
<dbReference type="GO" id="GO:0019284">
    <property type="term" value="P:L-methionine salvage from S-adenosylmethionine"/>
    <property type="evidence" value="ECO:0007669"/>
    <property type="project" value="TreeGrafter"/>
</dbReference>
<organism evidence="7 8">
    <name type="scientific">Arcanobacterium bovis</name>
    <dbReference type="NCBI Taxonomy" id="2529275"/>
    <lineage>
        <taxon>Bacteria</taxon>
        <taxon>Bacillati</taxon>
        <taxon>Actinomycetota</taxon>
        <taxon>Actinomycetes</taxon>
        <taxon>Actinomycetales</taxon>
        <taxon>Actinomycetaceae</taxon>
        <taxon>Arcanobacterium</taxon>
    </lineage>
</organism>
<gene>
    <name evidence="7" type="primary">mtnN</name>
    <name evidence="7" type="ORF">EZJ44_07105</name>
</gene>
<sequence length="467" mass="50664">MNGVNALIVAAMPEEMATFRSLLDGYTISTVPSPGGDCYLAKRGSISLLLLVSRIGMVSAASKLTWALTHYLPRGIINIGSAGGLSPDARVGQVVIGNQYVNGGADGTAFGYMRGQVPGQPAVFPGSEILLSSARDLINDIHDGVMPTDSADLINADTTVRIGQMLSSDFFVTESNVGDMREAFPDAITADMESQAFAQVANVWGIPFIAVRGISDLCGEPDEQSVSFHAELSEVAEAAACTTLSILRRAAQLAIDFETSNVQQFFDNTALKASLYLMFGVKNKLTEADLSKLPVDYVEVVRQHLHFVPAEQLDTVLTYIAAAREKIKECNGAQCALSAKDYDSTRALIQEKLGMSSSRGQYSWPPTSQTLIKRFNGYWNDALQSIGLKPQRGRARGGLKFTETDYTNALIKYRVYAQENDKTTSFAGYSEWLKSLPGNRKYPSGAAIRQRYGSWRSALATVADQQN</sequence>
<reference evidence="7 8" key="1">
    <citation type="submission" date="2019-02" db="EMBL/GenBank/DDBJ databases">
        <title>Arcanobacterium bovis sp. nov., isolated from the milk of a cow with mastitis.</title>
        <authorList>
            <person name="Sammra O."/>
            <person name="Foster G."/>
            <person name="Hassan A."/>
            <person name="Alssahen M."/>
            <person name="Laemmler C."/>
            <person name="Borowiak M."/>
            <person name="Malorny B."/>
            <person name="Abdulmawjood A."/>
        </authorList>
    </citation>
    <scope>NUCLEOTIDE SEQUENCE [LARGE SCALE GENOMIC DNA]</scope>
    <source>
        <strain evidence="7 8">C605018/01/1</strain>
    </source>
</reference>
<keyword evidence="7" id="KW-0326">Glycosidase</keyword>
<dbReference type="InterPro" id="IPR035994">
    <property type="entry name" value="Nucleoside_phosphorylase_sf"/>
</dbReference>
<accession>A0A4Q9V0Q5</accession>
<dbReference type="CDD" id="cd09008">
    <property type="entry name" value="MTAN"/>
    <property type="match status" value="1"/>
</dbReference>
<evidence type="ECO:0000256" key="4">
    <source>
        <dbReference type="ARBA" id="ARBA00022801"/>
    </source>
</evidence>
<dbReference type="GO" id="GO:0008930">
    <property type="term" value="F:methylthioadenosine nucleosidase activity"/>
    <property type="evidence" value="ECO:0007669"/>
    <property type="project" value="InterPro"/>
</dbReference>
<dbReference type="GO" id="GO:0009164">
    <property type="term" value="P:nucleoside catabolic process"/>
    <property type="evidence" value="ECO:0007669"/>
    <property type="project" value="InterPro"/>
</dbReference>
<keyword evidence="4 7" id="KW-0378">Hydrolase</keyword>
<name>A0A4Q9V0Q5_9ACTO</name>
<dbReference type="RefSeq" id="WP_131281749.1">
    <property type="nucleotide sequence ID" value="NZ_JBHSLR010000002.1"/>
</dbReference>
<keyword evidence="5" id="KW-0486">Methionine biosynthesis</keyword>
<dbReference type="PANTHER" id="PTHR46832">
    <property type="entry name" value="5'-METHYLTHIOADENOSINE/S-ADENOSYLHOMOCYSTEINE NUCLEOSIDASE"/>
    <property type="match status" value="1"/>
</dbReference>